<feature type="region of interest" description="Disordered" evidence="1">
    <location>
        <begin position="46"/>
        <end position="81"/>
    </location>
</feature>
<dbReference type="AlphaFoldDB" id="A0AAW6T0V0"/>
<dbReference type="Proteomes" id="UP001159179">
    <property type="component" value="Unassembled WGS sequence"/>
</dbReference>
<organism evidence="2 3">
    <name type="scientific">Heyndrickxia oleronia</name>
    <dbReference type="NCBI Taxonomy" id="38875"/>
    <lineage>
        <taxon>Bacteria</taxon>
        <taxon>Bacillati</taxon>
        <taxon>Bacillota</taxon>
        <taxon>Bacilli</taxon>
        <taxon>Bacillales</taxon>
        <taxon>Bacillaceae</taxon>
        <taxon>Heyndrickxia</taxon>
    </lineage>
</organism>
<feature type="region of interest" description="Disordered" evidence="1">
    <location>
        <begin position="97"/>
        <end position="125"/>
    </location>
</feature>
<evidence type="ECO:0000256" key="1">
    <source>
        <dbReference type="SAM" id="MobiDB-lite"/>
    </source>
</evidence>
<dbReference type="EMBL" id="JAROYP010000022">
    <property type="protein sequence ID" value="MDH5164000.1"/>
    <property type="molecule type" value="Genomic_DNA"/>
</dbReference>
<accession>A0AAW6T0V0</accession>
<evidence type="ECO:0000313" key="3">
    <source>
        <dbReference type="Proteomes" id="UP001159179"/>
    </source>
</evidence>
<gene>
    <name evidence="2" type="ORF">P5X88_23995</name>
</gene>
<feature type="non-terminal residue" evidence="2">
    <location>
        <position position="187"/>
    </location>
</feature>
<proteinExistence type="predicted"/>
<protein>
    <submittedName>
        <fullName evidence="2">Uncharacterized protein</fullName>
    </submittedName>
</protein>
<reference evidence="2" key="1">
    <citation type="submission" date="2023-03" db="EMBL/GenBank/DDBJ databases">
        <title>Bacterial isolates from washroom surfaces on a university campus.</title>
        <authorList>
            <person name="Holman D.B."/>
            <person name="Gzyl K.E."/>
            <person name="Taheri A.E."/>
        </authorList>
    </citation>
    <scope>NUCLEOTIDE SEQUENCE</scope>
    <source>
        <strain evidence="2">RD03</strain>
    </source>
</reference>
<comment type="caution">
    <text evidence="2">The sequence shown here is derived from an EMBL/GenBank/DDBJ whole genome shotgun (WGS) entry which is preliminary data.</text>
</comment>
<feature type="region of interest" description="Disordered" evidence="1">
    <location>
        <begin position="156"/>
        <end position="187"/>
    </location>
</feature>
<name>A0AAW6T0V0_9BACI</name>
<evidence type="ECO:0000313" key="2">
    <source>
        <dbReference type="EMBL" id="MDH5164000.1"/>
    </source>
</evidence>
<sequence length="187" mass="22466">MGWFRKILNIFTVEVEDTIEPQENTSIEKNQNEPYRTMETRMKYQYPKGNFRFPAIPDEKRTRNNTRSLSNKEEPIKPKVKQPIELEKERVYIQKSARKIEPKNRQPFRPTEIPSPVYGFSRPKQAKKEEEICEYELTSMNDLQLKKMEGIRKEIEQPRVPVQQTEEMQQRLPVQQMEEMQPRVPVQ</sequence>
<feature type="compositionally biased region" description="Basic and acidic residues" evidence="1">
    <location>
        <begin position="70"/>
        <end position="81"/>
    </location>
</feature>